<dbReference type="PANTHER" id="PTHR43355">
    <property type="entry name" value="FLAVIN REDUCTASE (NADPH)"/>
    <property type="match status" value="1"/>
</dbReference>
<dbReference type="EMBL" id="PDLN01000005">
    <property type="protein sequence ID" value="RDW85381.1"/>
    <property type="molecule type" value="Genomic_DNA"/>
</dbReference>
<evidence type="ECO:0000259" key="3">
    <source>
        <dbReference type="Pfam" id="PF13460"/>
    </source>
</evidence>
<evidence type="ECO:0000256" key="1">
    <source>
        <dbReference type="ARBA" id="ARBA00038376"/>
    </source>
</evidence>
<comment type="similarity">
    <text evidence="1">Belongs to the avfA family.</text>
</comment>
<dbReference type="GO" id="GO:0042602">
    <property type="term" value="F:riboflavin reductase (NADPH) activity"/>
    <property type="evidence" value="ECO:0007669"/>
    <property type="project" value="TreeGrafter"/>
</dbReference>
<evidence type="ECO:0000313" key="5">
    <source>
        <dbReference type="Proteomes" id="UP000256328"/>
    </source>
</evidence>
<feature type="domain" description="NAD(P)-binding" evidence="3">
    <location>
        <begin position="12"/>
        <end position="225"/>
    </location>
</feature>
<dbReference type="InterPro" id="IPR051606">
    <property type="entry name" value="Polyketide_Oxido-like"/>
</dbReference>
<dbReference type="Proteomes" id="UP000256328">
    <property type="component" value="Unassembled WGS sequence"/>
</dbReference>
<feature type="signal peptide" evidence="2">
    <location>
        <begin position="1"/>
        <end position="20"/>
    </location>
</feature>
<organism evidence="4 5">
    <name type="scientific">Coleophoma crateriformis</name>
    <dbReference type="NCBI Taxonomy" id="565419"/>
    <lineage>
        <taxon>Eukaryota</taxon>
        <taxon>Fungi</taxon>
        <taxon>Dikarya</taxon>
        <taxon>Ascomycota</taxon>
        <taxon>Pezizomycotina</taxon>
        <taxon>Leotiomycetes</taxon>
        <taxon>Helotiales</taxon>
        <taxon>Dermateaceae</taxon>
        <taxon>Coleophoma</taxon>
    </lineage>
</organism>
<accession>A0A3D8SGS6</accession>
<sequence length="243" mass="26257">MSSKTMTIAFLGASSGVGLAALKHIQAAGHQCIALCRYPEKLTAIFPPESHPNLKIVQGNAKDVAAVTRCLKTNEGKLVDGIVSTVGGKPILTKLTIDDPEVCRAAMFTLMEALAALRNEGVTGKPYIVVCSTTGISHFGRDVPCLLVPLYHVGLKVPHEDKKIMEDTLIASGEDFTIVRASLLTSGESETTIRVGIEDPKAGRESAAIGYTISREDAGKWIAERLFLQREEKYRNKIAMVTY</sequence>
<dbReference type="PANTHER" id="PTHR43355:SF2">
    <property type="entry name" value="FLAVIN REDUCTASE (NADPH)"/>
    <property type="match status" value="1"/>
</dbReference>
<evidence type="ECO:0000313" key="4">
    <source>
        <dbReference type="EMBL" id="RDW85381.1"/>
    </source>
</evidence>
<reference evidence="4 5" key="1">
    <citation type="journal article" date="2018" name="IMA Fungus">
        <title>IMA Genome-F 9: Draft genome sequence of Annulohypoxylon stygium, Aspergillus mulundensis, Berkeleyomyces basicola (syn. Thielaviopsis basicola), Ceratocystis smalleyi, two Cercospora beticola strains, Coleophoma cylindrospora, Fusarium fracticaudum, Phialophora cf. hyalina, and Morchella septimelata.</title>
        <authorList>
            <person name="Wingfield B.D."/>
            <person name="Bills G.F."/>
            <person name="Dong Y."/>
            <person name="Huang W."/>
            <person name="Nel W.J."/>
            <person name="Swalarsk-Parry B.S."/>
            <person name="Vaghefi N."/>
            <person name="Wilken P.M."/>
            <person name="An Z."/>
            <person name="de Beer Z.W."/>
            <person name="De Vos L."/>
            <person name="Chen L."/>
            <person name="Duong T.A."/>
            <person name="Gao Y."/>
            <person name="Hammerbacher A."/>
            <person name="Kikkert J.R."/>
            <person name="Li Y."/>
            <person name="Li H."/>
            <person name="Li K."/>
            <person name="Li Q."/>
            <person name="Liu X."/>
            <person name="Ma X."/>
            <person name="Naidoo K."/>
            <person name="Pethybridge S.J."/>
            <person name="Sun J."/>
            <person name="Steenkamp E.T."/>
            <person name="van der Nest M.A."/>
            <person name="van Wyk S."/>
            <person name="Wingfield M.J."/>
            <person name="Xiong C."/>
            <person name="Yue Q."/>
            <person name="Zhang X."/>
        </authorList>
    </citation>
    <scope>NUCLEOTIDE SEQUENCE [LARGE SCALE GENOMIC DNA]</scope>
    <source>
        <strain evidence="4 5">BP5796</strain>
    </source>
</reference>
<name>A0A3D8SGS6_9HELO</name>
<evidence type="ECO:0000256" key="2">
    <source>
        <dbReference type="SAM" id="SignalP"/>
    </source>
</evidence>
<dbReference type="AlphaFoldDB" id="A0A3D8SGS6"/>
<dbReference type="GO" id="GO:0004074">
    <property type="term" value="F:biliverdin reductase [NAD(P)H] activity"/>
    <property type="evidence" value="ECO:0007669"/>
    <property type="project" value="TreeGrafter"/>
</dbReference>
<protein>
    <recommendedName>
        <fullName evidence="3">NAD(P)-binding domain-containing protein</fullName>
    </recommendedName>
</protein>
<keyword evidence="5" id="KW-1185">Reference proteome</keyword>
<dbReference type="Gene3D" id="3.40.50.720">
    <property type="entry name" value="NAD(P)-binding Rossmann-like Domain"/>
    <property type="match status" value="1"/>
</dbReference>
<gene>
    <name evidence="4" type="ORF">BP5796_03706</name>
</gene>
<dbReference type="SUPFAM" id="SSF51735">
    <property type="entry name" value="NAD(P)-binding Rossmann-fold domains"/>
    <property type="match status" value="1"/>
</dbReference>
<feature type="chain" id="PRO_5017679800" description="NAD(P)-binding domain-containing protein" evidence="2">
    <location>
        <begin position="21"/>
        <end position="243"/>
    </location>
</feature>
<keyword evidence="2" id="KW-0732">Signal</keyword>
<dbReference type="InterPro" id="IPR016040">
    <property type="entry name" value="NAD(P)-bd_dom"/>
</dbReference>
<dbReference type="Pfam" id="PF13460">
    <property type="entry name" value="NAD_binding_10"/>
    <property type="match status" value="1"/>
</dbReference>
<comment type="caution">
    <text evidence="4">The sequence shown here is derived from an EMBL/GenBank/DDBJ whole genome shotgun (WGS) entry which is preliminary data.</text>
</comment>
<dbReference type="OrthoDB" id="63935at2759"/>
<dbReference type="InterPro" id="IPR036291">
    <property type="entry name" value="NAD(P)-bd_dom_sf"/>
</dbReference>
<proteinExistence type="inferred from homology"/>